<comment type="caution">
    <text evidence="3">The sequence shown here is derived from an EMBL/GenBank/DDBJ whole genome shotgun (WGS) entry which is preliminary data.</text>
</comment>
<dbReference type="Pfam" id="PF13439">
    <property type="entry name" value="Glyco_transf_4"/>
    <property type="match status" value="1"/>
</dbReference>
<dbReference type="PANTHER" id="PTHR12526">
    <property type="entry name" value="GLYCOSYLTRANSFERASE"/>
    <property type="match status" value="1"/>
</dbReference>
<dbReference type="RefSeq" id="WP_303498955.1">
    <property type="nucleotide sequence ID" value="NZ_JAUOPU010000006.1"/>
</dbReference>
<reference evidence="3" key="1">
    <citation type="submission" date="2023-07" db="EMBL/GenBank/DDBJ databases">
        <title>Genome content predicts the carbon catabolic preferences of heterotrophic bacteria.</title>
        <authorList>
            <person name="Gralka M."/>
        </authorList>
    </citation>
    <scope>NUCLEOTIDE SEQUENCE</scope>
    <source>
        <strain evidence="3">G2M05</strain>
    </source>
</reference>
<proteinExistence type="predicted"/>
<name>A0AAW7Y4T3_9GAMM</name>
<keyword evidence="3" id="KW-0808">Transferase</keyword>
<feature type="domain" description="Glycosyltransferase subfamily 4-like N-terminal" evidence="2">
    <location>
        <begin position="12"/>
        <end position="166"/>
    </location>
</feature>
<sequence length="363" mass="40664">MKVVLFITGLGMGGAENLVVNLADNYSNKGYDVTIIYAFKEQLVFPKNKNIDIFSLGVTTYWDFVSACYHFRTIVNRIKPDVVHSHMFHANILARLMKPFCKYRRLINTAHSTNEGGRFRMFLYRVTDSLSDMMTNVSQEAVDVFIHKGAAKAKKIIAVENGIDTNEFTFSKNIRDAYRAQLHLSNDDKLILAIGSLRAAKDYPNLLNALALLKDKHENIKLIIIGDGPLKYDLGCLVDKLKLGDIVEFLGVRYDIPEFLSACDVFVLSSYYEGFGLVVAEAMSCERAVVATDCGGVKEVVGTCGILVEKSNYNELANLLSQAIELSDTALEKIGVDSRNRIINNFSIESTANNYIELYKRDF</sequence>
<dbReference type="EMBL" id="JAUOPU010000006">
    <property type="protein sequence ID" value="MDO6542474.1"/>
    <property type="molecule type" value="Genomic_DNA"/>
</dbReference>
<dbReference type="GO" id="GO:1901135">
    <property type="term" value="P:carbohydrate derivative metabolic process"/>
    <property type="evidence" value="ECO:0007669"/>
    <property type="project" value="UniProtKB-ARBA"/>
</dbReference>
<accession>A0AAW7Y4T3</accession>
<dbReference type="GO" id="GO:0016757">
    <property type="term" value="F:glycosyltransferase activity"/>
    <property type="evidence" value="ECO:0007669"/>
    <property type="project" value="UniProtKB-KW"/>
</dbReference>
<organism evidence="3 4">
    <name type="scientific">Photobacterium sanguinicancri</name>
    <dbReference type="NCBI Taxonomy" id="875932"/>
    <lineage>
        <taxon>Bacteria</taxon>
        <taxon>Pseudomonadati</taxon>
        <taxon>Pseudomonadota</taxon>
        <taxon>Gammaproteobacteria</taxon>
        <taxon>Vibrionales</taxon>
        <taxon>Vibrionaceae</taxon>
        <taxon>Photobacterium</taxon>
    </lineage>
</organism>
<evidence type="ECO:0000259" key="1">
    <source>
        <dbReference type="Pfam" id="PF00534"/>
    </source>
</evidence>
<dbReference type="Gene3D" id="3.40.50.2000">
    <property type="entry name" value="Glycogen Phosphorylase B"/>
    <property type="match status" value="2"/>
</dbReference>
<gene>
    <name evidence="3" type="ORF">Q4568_08015</name>
</gene>
<dbReference type="InterPro" id="IPR028098">
    <property type="entry name" value="Glyco_trans_4-like_N"/>
</dbReference>
<keyword evidence="3" id="KW-0328">Glycosyltransferase</keyword>
<evidence type="ECO:0000259" key="2">
    <source>
        <dbReference type="Pfam" id="PF13439"/>
    </source>
</evidence>
<dbReference type="PANTHER" id="PTHR12526:SF630">
    <property type="entry name" value="GLYCOSYLTRANSFERASE"/>
    <property type="match status" value="1"/>
</dbReference>
<dbReference type="AlphaFoldDB" id="A0AAW7Y4T3"/>
<evidence type="ECO:0000313" key="3">
    <source>
        <dbReference type="EMBL" id="MDO6542474.1"/>
    </source>
</evidence>
<dbReference type="Proteomes" id="UP001170624">
    <property type="component" value="Unassembled WGS sequence"/>
</dbReference>
<feature type="domain" description="Glycosyl transferase family 1" evidence="1">
    <location>
        <begin position="175"/>
        <end position="329"/>
    </location>
</feature>
<protein>
    <submittedName>
        <fullName evidence="3">Glycosyltransferase</fullName>
        <ecNumber evidence="3">2.4.-.-</ecNumber>
    </submittedName>
</protein>
<evidence type="ECO:0000313" key="4">
    <source>
        <dbReference type="Proteomes" id="UP001170624"/>
    </source>
</evidence>
<dbReference type="InterPro" id="IPR001296">
    <property type="entry name" value="Glyco_trans_1"/>
</dbReference>
<dbReference type="EC" id="2.4.-.-" evidence="3"/>
<dbReference type="Pfam" id="PF00534">
    <property type="entry name" value="Glycos_transf_1"/>
    <property type="match status" value="1"/>
</dbReference>
<dbReference type="SUPFAM" id="SSF53756">
    <property type="entry name" value="UDP-Glycosyltransferase/glycogen phosphorylase"/>
    <property type="match status" value="1"/>
</dbReference>